<evidence type="ECO:0000313" key="2">
    <source>
        <dbReference type="Proteomes" id="UP001595607"/>
    </source>
</evidence>
<keyword evidence="2" id="KW-1185">Reference proteome</keyword>
<organism evidence="1 2">
    <name type="scientific">Parvularcula lutaonensis</name>
    <dbReference type="NCBI Taxonomy" id="491923"/>
    <lineage>
        <taxon>Bacteria</taxon>
        <taxon>Pseudomonadati</taxon>
        <taxon>Pseudomonadota</taxon>
        <taxon>Alphaproteobacteria</taxon>
        <taxon>Parvularculales</taxon>
        <taxon>Parvularculaceae</taxon>
        <taxon>Parvularcula</taxon>
    </lineage>
</organism>
<reference evidence="2" key="1">
    <citation type="journal article" date="2019" name="Int. J. Syst. Evol. Microbiol.">
        <title>The Global Catalogue of Microorganisms (GCM) 10K type strain sequencing project: providing services to taxonomists for standard genome sequencing and annotation.</title>
        <authorList>
            <consortium name="The Broad Institute Genomics Platform"/>
            <consortium name="The Broad Institute Genome Sequencing Center for Infectious Disease"/>
            <person name="Wu L."/>
            <person name="Ma J."/>
        </authorList>
    </citation>
    <scope>NUCLEOTIDE SEQUENCE [LARGE SCALE GENOMIC DNA]</scope>
    <source>
        <strain evidence="2">KCTC 22245</strain>
    </source>
</reference>
<accession>A0ABV7MC84</accession>
<gene>
    <name evidence="1" type="ORF">ACFONP_08735</name>
</gene>
<proteinExistence type="predicted"/>
<evidence type="ECO:0000313" key="1">
    <source>
        <dbReference type="EMBL" id="MFC3302816.1"/>
    </source>
</evidence>
<protein>
    <submittedName>
        <fullName evidence="1">Uncharacterized protein</fullName>
    </submittedName>
</protein>
<sequence length="41" mass="4790">MRFISFLVTLLILAVVLLYVLGDRRQPETRTITQEVELDAR</sequence>
<dbReference type="Proteomes" id="UP001595607">
    <property type="component" value="Unassembled WGS sequence"/>
</dbReference>
<dbReference type="EMBL" id="JBHRVA010000002">
    <property type="protein sequence ID" value="MFC3302816.1"/>
    <property type="molecule type" value="Genomic_DNA"/>
</dbReference>
<comment type="caution">
    <text evidence="1">The sequence shown here is derived from an EMBL/GenBank/DDBJ whole genome shotgun (WGS) entry which is preliminary data.</text>
</comment>
<name>A0ABV7MC84_9PROT</name>
<dbReference type="RefSeq" id="WP_268249039.1">
    <property type="nucleotide sequence ID" value="NZ_BMXU01000001.1"/>
</dbReference>